<feature type="compositionally biased region" description="Basic residues" evidence="1">
    <location>
        <begin position="120"/>
        <end position="129"/>
    </location>
</feature>
<dbReference type="AlphaFoldDB" id="A0A6L2J8S9"/>
<evidence type="ECO:0000256" key="1">
    <source>
        <dbReference type="SAM" id="MobiDB-lite"/>
    </source>
</evidence>
<protein>
    <submittedName>
        <fullName evidence="2">Uncharacterized protein</fullName>
    </submittedName>
</protein>
<name>A0A6L2J8S9_TANCI</name>
<gene>
    <name evidence="2" type="ORF">Tci_005068</name>
</gene>
<feature type="compositionally biased region" description="Low complexity" evidence="1">
    <location>
        <begin position="83"/>
        <end position="108"/>
    </location>
</feature>
<proteinExistence type="predicted"/>
<accession>A0A6L2J8S9</accession>
<reference evidence="2" key="1">
    <citation type="journal article" date="2019" name="Sci. Rep.">
        <title>Draft genome of Tanacetum cinerariifolium, the natural source of mosquito coil.</title>
        <authorList>
            <person name="Yamashiro T."/>
            <person name="Shiraishi A."/>
            <person name="Satake H."/>
            <person name="Nakayama K."/>
        </authorList>
    </citation>
    <scope>NUCLEOTIDE SEQUENCE</scope>
</reference>
<sequence length="262" mass="29493">MSQPPNEPGYFTHLLNSNPQQYSSSLNQSNPSTTGSQNSISSSQPFPPFGAQMSPDQGYQSQLSYYQQQPYDFQNFANPRNTPQQYSPSQSLQPQIFSQQQSQPSQPQFKVPQAKDPRDGRRKQKKTRKQPVVDLDEDDDDDMAARRGITHNLQELFGPDPRERPAGKQRAPKKQKSVDTSSTGGSTGGSQSESVSLLVSQDYRRKCAAAERAYKAKREKEVAMMQCRELEFLLFDPSTLPPAKRAIIEKKQAEIMSRFPNA</sequence>
<dbReference type="EMBL" id="BKCJ010000426">
    <property type="protein sequence ID" value="GEU33090.1"/>
    <property type="molecule type" value="Genomic_DNA"/>
</dbReference>
<comment type="caution">
    <text evidence="2">The sequence shown here is derived from an EMBL/GenBank/DDBJ whole genome shotgun (WGS) entry which is preliminary data.</text>
</comment>
<feature type="compositionally biased region" description="Low complexity" evidence="1">
    <location>
        <begin position="178"/>
        <end position="197"/>
    </location>
</feature>
<evidence type="ECO:0000313" key="2">
    <source>
        <dbReference type="EMBL" id="GEU33090.1"/>
    </source>
</evidence>
<feature type="compositionally biased region" description="Low complexity" evidence="1">
    <location>
        <begin position="57"/>
        <end position="71"/>
    </location>
</feature>
<feature type="compositionally biased region" description="Polar residues" evidence="1">
    <location>
        <begin position="14"/>
        <end position="30"/>
    </location>
</feature>
<organism evidence="2">
    <name type="scientific">Tanacetum cinerariifolium</name>
    <name type="common">Dalmatian daisy</name>
    <name type="synonym">Chrysanthemum cinerariifolium</name>
    <dbReference type="NCBI Taxonomy" id="118510"/>
    <lineage>
        <taxon>Eukaryota</taxon>
        <taxon>Viridiplantae</taxon>
        <taxon>Streptophyta</taxon>
        <taxon>Embryophyta</taxon>
        <taxon>Tracheophyta</taxon>
        <taxon>Spermatophyta</taxon>
        <taxon>Magnoliopsida</taxon>
        <taxon>eudicotyledons</taxon>
        <taxon>Gunneridae</taxon>
        <taxon>Pentapetalae</taxon>
        <taxon>asterids</taxon>
        <taxon>campanulids</taxon>
        <taxon>Asterales</taxon>
        <taxon>Asteraceae</taxon>
        <taxon>Asteroideae</taxon>
        <taxon>Anthemideae</taxon>
        <taxon>Anthemidinae</taxon>
        <taxon>Tanacetum</taxon>
    </lineage>
</organism>
<feature type="region of interest" description="Disordered" evidence="1">
    <location>
        <begin position="1"/>
        <end position="197"/>
    </location>
</feature>
<feature type="compositionally biased region" description="Low complexity" evidence="1">
    <location>
        <begin position="31"/>
        <end position="44"/>
    </location>
</feature>